<dbReference type="Pfam" id="PF11701">
    <property type="entry name" value="UNC45-central"/>
    <property type="match status" value="1"/>
</dbReference>
<dbReference type="EMBL" id="JAWDJX010000023">
    <property type="protein sequence ID" value="KAK3051975.1"/>
    <property type="molecule type" value="Genomic_DNA"/>
</dbReference>
<keyword evidence="3" id="KW-0812">Transmembrane</keyword>
<dbReference type="PANTHER" id="PTHR45994">
    <property type="entry name" value="FI21225P1"/>
    <property type="match status" value="1"/>
</dbReference>
<name>A0AAJ0GBE4_9PEZI</name>
<feature type="domain" description="UNC-45/Cro1/She4 central" evidence="4">
    <location>
        <begin position="221"/>
        <end position="379"/>
    </location>
</feature>
<evidence type="ECO:0000256" key="3">
    <source>
        <dbReference type="SAM" id="Phobius"/>
    </source>
</evidence>
<evidence type="ECO:0000256" key="2">
    <source>
        <dbReference type="ARBA" id="ARBA00022490"/>
    </source>
</evidence>
<dbReference type="PANTHER" id="PTHR45994:SF1">
    <property type="entry name" value="FI21225P1"/>
    <property type="match status" value="1"/>
</dbReference>
<evidence type="ECO:0000313" key="5">
    <source>
        <dbReference type="EMBL" id="KAK3051975.1"/>
    </source>
</evidence>
<dbReference type="Gene3D" id="1.25.10.10">
    <property type="entry name" value="Leucine-rich Repeat Variant"/>
    <property type="match status" value="1"/>
</dbReference>
<keyword evidence="6" id="KW-1185">Reference proteome</keyword>
<dbReference type="InterPro" id="IPR024660">
    <property type="entry name" value="UCS_central_dom"/>
</dbReference>
<protein>
    <submittedName>
        <fullName evidence="5">SWI5-dependent HO expression protein 4</fullName>
    </submittedName>
</protein>
<reference evidence="5" key="1">
    <citation type="submission" date="2023-04" db="EMBL/GenBank/DDBJ databases">
        <title>Black Yeasts Isolated from many extreme environments.</title>
        <authorList>
            <person name="Coleine C."/>
            <person name="Stajich J.E."/>
            <person name="Selbmann L."/>
        </authorList>
    </citation>
    <scope>NUCLEOTIDE SEQUENCE</scope>
    <source>
        <strain evidence="5">CCFEE 5312</strain>
    </source>
</reference>
<dbReference type="InterPro" id="IPR016024">
    <property type="entry name" value="ARM-type_fold"/>
</dbReference>
<dbReference type="InterPro" id="IPR011989">
    <property type="entry name" value="ARM-like"/>
</dbReference>
<dbReference type="Proteomes" id="UP001271007">
    <property type="component" value="Unassembled WGS sequence"/>
</dbReference>
<accession>A0AAJ0GBE4</accession>
<dbReference type="Gene3D" id="1.25.10.100">
    <property type="match status" value="1"/>
</dbReference>
<dbReference type="AlphaFoldDB" id="A0AAJ0GBE4"/>
<dbReference type="GO" id="GO:0051879">
    <property type="term" value="F:Hsp90 protein binding"/>
    <property type="evidence" value="ECO:0007669"/>
    <property type="project" value="TreeGrafter"/>
</dbReference>
<proteinExistence type="predicted"/>
<sequence>MSLDGTSDRIKALLTTADAAIKDNQLQKAAEALREASHLDSGDAQVKERWAALQRVDAGSDVVDTLRNYLSGHSDEDGQKVLQALKAKQLPSKDGSQAAELLLTTTSPSPLLDSLTGTLLSRNVEARKLVASNFAEHATELFQQLFERGEESINGLATIPLDDAVWTSKEQQDTAQKDLFRLCVATLIQAGADHLERIMRAIARLLTLAPDTVANLVDEEVLDAILSCLDLRLPASLRSQAILATSKFLEATKQQGEELFSHFITERAAKQTNNDLIIAFSAAAAIFPIIPAVAARLFLIDGFVQQLVPNLERNWDDGAAGMRKSHMLETAALELLSAACVDKACREAIERYCSHWLQNLTDEREGTHKALSALVLAKISADSGESVTSKLEQLVLAGDPEADQAVEGLAYTSLQPKIKEEITSNAKLIQQLTKSLRDRPAAMFGCLTVFANLTAYRPSLSEEQKKMTQLKAYANSEKPAAEDPLDDEAHVTKRCRTLLDAEIVPSLVVCCKQNTSPTSVALIVRILLALAREQKHRSKMAQQGAVKLLLQIKDRITKTDKSTADAATISHDSSHALARILISINPSHVFSSSLPASSAVSALGPLLSQDRSSESRSLLPVFESLLALTNLASLPDPGILDLQLRLCWPDLEDHLLFSPNTLVQRASVELVCNLMASAACVAKFVGDGSKRESARMQIILALADVEDMATRRAAGGALAMLTEWDAAVEKVLEVKSPDGVKTVLKMCGDANEEVRHRGFACLGNIVNAPGEVGIKGVKAVKEKDGMNVVSEALKSTKSREVMEIGVGVLKKIM</sequence>
<organism evidence="5 6">
    <name type="scientific">Extremus antarcticus</name>
    <dbReference type="NCBI Taxonomy" id="702011"/>
    <lineage>
        <taxon>Eukaryota</taxon>
        <taxon>Fungi</taxon>
        <taxon>Dikarya</taxon>
        <taxon>Ascomycota</taxon>
        <taxon>Pezizomycotina</taxon>
        <taxon>Dothideomycetes</taxon>
        <taxon>Dothideomycetidae</taxon>
        <taxon>Mycosphaerellales</taxon>
        <taxon>Extremaceae</taxon>
        <taxon>Extremus</taxon>
    </lineage>
</organism>
<dbReference type="SUPFAM" id="SSF48371">
    <property type="entry name" value="ARM repeat"/>
    <property type="match status" value="1"/>
</dbReference>
<evidence type="ECO:0000256" key="1">
    <source>
        <dbReference type="ARBA" id="ARBA00004496"/>
    </source>
</evidence>
<keyword evidence="2" id="KW-0963">Cytoplasm</keyword>
<evidence type="ECO:0000259" key="4">
    <source>
        <dbReference type="Pfam" id="PF11701"/>
    </source>
</evidence>
<keyword evidence="3" id="KW-1133">Transmembrane helix</keyword>
<gene>
    <name evidence="5" type="primary">SHE4</name>
    <name evidence="5" type="ORF">LTR09_006929</name>
</gene>
<comment type="caution">
    <text evidence="5">The sequence shown here is derived from an EMBL/GenBank/DDBJ whole genome shotgun (WGS) entry which is preliminary data.</text>
</comment>
<keyword evidence="3" id="KW-0472">Membrane</keyword>
<feature type="transmembrane region" description="Helical" evidence="3">
    <location>
        <begin position="276"/>
        <end position="299"/>
    </location>
</feature>
<dbReference type="GO" id="GO:0005737">
    <property type="term" value="C:cytoplasm"/>
    <property type="evidence" value="ECO:0007669"/>
    <property type="project" value="UniProtKB-SubCell"/>
</dbReference>
<comment type="subcellular location">
    <subcellularLocation>
        <location evidence="1">Cytoplasm</location>
    </subcellularLocation>
</comment>
<evidence type="ECO:0000313" key="6">
    <source>
        <dbReference type="Proteomes" id="UP001271007"/>
    </source>
</evidence>